<reference evidence="2" key="2">
    <citation type="submission" date="1995-07" db="EMBL/GenBank/DDBJ databases">
        <authorList>
            <person name="Farmer A.D."/>
        </authorList>
    </citation>
    <scope>NUCLEOTIDE SEQUENCE</scope>
</reference>
<dbReference type="Proteomes" id="UP000112710">
    <property type="component" value="Segment"/>
</dbReference>
<dbReference type="GeneID" id="1403625"/>
<feature type="non-terminal residue" evidence="2">
    <location>
        <position position="1"/>
    </location>
</feature>
<reference evidence="2" key="1">
    <citation type="journal article" date="1989" name="J. Virol.">
        <title>Human papillomavirus type 48.</title>
        <authorList>
            <person name="Mueller M."/>
            <person name="Kelly G."/>
            <person name="Fiedler M."/>
            <person name="Gissmann L."/>
        </authorList>
    </citation>
    <scope>NUCLEOTIDE SEQUENCE [LARGE SCALE GENOMIC DNA]</scope>
</reference>
<organismHost>
    <name type="scientific">Homo sapiens</name>
    <name type="common">Human</name>
    <dbReference type="NCBI Taxonomy" id="9606"/>
</organismHost>
<protein>
    <submittedName>
        <fullName evidence="2">E4 protein</fullName>
    </submittedName>
</protein>
<name>Q80924_HPV48</name>
<dbReference type="EMBL" id="U31789">
    <property type="protein sequence ID" value="AAA79468.1"/>
    <property type="molecule type" value="Genomic_DNA"/>
</dbReference>
<evidence type="ECO:0000256" key="1">
    <source>
        <dbReference type="SAM" id="MobiDB-lite"/>
    </source>
</evidence>
<feature type="region of interest" description="Disordered" evidence="1">
    <location>
        <begin position="30"/>
        <end position="100"/>
    </location>
</feature>
<dbReference type="OrthoDB" id="29054at10239"/>
<dbReference type="KEGG" id="vg:1403625"/>
<evidence type="ECO:0000313" key="3">
    <source>
        <dbReference type="Proteomes" id="UP000112710"/>
    </source>
</evidence>
<dbReference type="RefSeq" id="NP_043420.1">
    <property type="nucleotide sequence ID" value="NC_001690.1"/>
</dbReference>
<keyword evidence="3" id="KW-1185">Reference proteome</keyword>
<gene>
    <name evidence="2" type="primary">E4</name>
</gene>
<evidence type="ECO:0000313" key="2">
    <source>
        <dbReference type="EMBL" id="AAA79468.1"/>
    </source>
</evidence>
<reference evidence="2" key="3">
    <citation type="submission" date="1995-10" db="EMBL/GenBank/DDBJ databases">
        <title>Sequenced by Hajo Delius, Deutsches Krebsforschungzentrum, Angewandte Tumorvirologie, I.N.F. 506, W-6900 Heidelberg, Germany.</title>
        <authorList>
            <person name="Delius H."/>
        </authorList>
    </citation>
    <scope>NUCLEOTIDE SEQUENCE</scope>
</reference>
<organism evidence="2">
    <name type="scientific">Human papillomavirus type 48</name>
    <dbReference type="NCBI Taxonomy" id="40538"/>
    <lineage>
        <taxon>Viruses</taxon>
        <taxon>Monodnaviria</taxon>
        <taxon>Shotokuvirae</taxon>
        <taxon>Cossaviricota</taxon>
        <taxon>Papovaviricetes</taxon>
        <taxon>Zurhausenvirales</taxon>
        <taxon>Papillomaviridae</taxon>
        <taxon>Firstpapillomavirinae</taxon>
        <taxon>Gammapapillomavirus</taxon>
        <taxon>Gammapapillomavirus 2</taxon>
    </lineage>
</organism>
<proteinExistence type="predicted"/>
<accession>Q80924</accession>
<sequence length="133" mass="15395">NMEKLDYGQLDLKTKLFLPLLLAPREIQIPLLKAGSGSRPPAARRALEGDRASQKTPTPSRPPPRHPDYESDDDENRENLEPPTPHPEDEEQRGNWGPTLHQLLRKWDQDLQRLQDTVTHDLDDYRKKLGIRH</sequence>